<feature type="transmembrane region" description="Helical" evidence="2">
    <location>
        <begin position="745"/>
        <end position="764"/>
    </location>
</feature>
<feature type="transmembrane region" description="Helical" evidence="2">
    <location>
        <begin position="776"/>
        <end position="798"/>
    </location>
</feature>
<evidence type="ECO:0000259" key="4">
    <source>
        <dbReference type="PROSITE" id="PS50156"/>
    </source>
</evidence>
<dbReference type="OrthoDB" id="6510177at2759"/>
<feature type="chain" id="PRO_5040883681" description="SSD domain-containing protein" evidence="3">
    <location>
        <begin position="17"/>
        <end position="817"/>
    </location>
</feature>
<dbReference type="Pfam" id="PF12349">
    <property type="entry name" value="Sterol-sensing"/>
    <property type="match status" value="1"/>
</dbReference>
<comment type="caution">
    <text evidence="5">The sequence shown here is derived from an EMBL/GenBank/DDBJ whole genome shotgun (WGS) entry which is preliminary data.</text>
</comment>
<keyword evidence="3" id="KW-0732">Signal</keyword>
<dbReference type="PANTHER" id="PTHR10796:SF92">
    <property type="entry name" value="PATCHED-RELATED, ISOFORM A"/>
    <property type="match status" value="1"/>
</dbReference>
<accession>A0A9W7E4H4</accession>
<dbReference type="PROSITE" id="PS50156">
    <property type="entry name" value="SSD"/>
    <property type="match status" value="1"/>
</dbReference>
<dbReference type="AlphaFoldDB" id="A0A9W7E4H4"/>
<reference evidence="6" key="1">
    <citation type="journal article" date="2023" name="Commun. Biol.">
        <title>Genome analysis of Parmales, the sister group of diatoms, reveals the evolutionary specialization of diatoms from phago-mixotrophs to photoautotrophs.</title>
        <authorList>
            <person name="Ban H."/>
            <person name="Sato S."/>
            <person name="Yoshikawa S."/>
            <person name="Yamada K."/>
            <person name="Nakamura Y."/>
            <person name="Ichinomiya M."/>
            <person name="Sato N."/>
            <person name="Blanc-Mathieu R."/>
            <person name="Endo H."/>
            <person name="Kuwata A."/>
            <person name="Ogata H."/>
        </authorList>
    </citation>
    <scope>NUCLEOTIDE SEQUENCE [LARGE SCALE GENOMIC DNA]</scope>
    <source>
        <strain evidence="6">NIES 3701</strain>
    </source>
</reference>
<dbReference type="Proteomes" id="UP001165085">
    <property type="component" value="Unassembled WGS sequence"/>
</dbReference>
<protein>
    <recommendedName>
        <fullName evidence="4">SSD domain-containing protein</fullName>
    </recommendedName>
</protein>
<name>A0A9W7E4H4_9STRA</name>
<dbReference type="InterPro" id="IPR051697">
    <property type="entry name" value="Patched_domain-protein"/>
</dbReference>
<keyword evidence="2" id="KW-0812">Transmembrane</keyword>
<dbReference type="InterPro" id="IPR053958">
    <property type="entry name" value="HMGCR/SNAP/NPC1-like_SSD"/>
</dbReference>
<gene>
    <name evidence="5" type="ORF">TrST_g13523</name>
</gene>
<feature type="transmembrane region" description="Helical" evidence="2">
    <location>
        <begin position="223"/>
        <end position="240"/>
    </location>
</feature>
<feature type="signal peptide" evidence="3">
    <location>
        <begin position="1"/>
        <end position="16"/>
    </location>
</feature>
<dbReference type="SUPFAM" id="SSF82866">
    <property type="entry name" value="Multidrug efflux transporter AcrB transmembrane domain"/>
    <property type="match status" value="2"/>
</dbReference>
<keyword evidence="2" id="KW-1133">Transmembrane helix</keyword>
<sequence length="817" mass="89024">MVLMLVLTMALTSGVAFTELDNDYENWYPHKSTAWGHYTFQKQAFGKYNRTELYLVEDTVSVNGVLTKSVLEGALALHNEIAEQDSYSDLCVKYVVDGPCVDSVSILALWNYDASVLSAQTQAQILQTVNDAANANLIILDAVLGGLERDSNNDIVSAIALQVIMSLHVMDGKDDELMAFEKDVFMAKCNEAVAQHSSSYNMYCNSFRSYSDESDRAIEADQSLMMFAMLIMIAYVAFVLKRKDMVESKMLLGLLIVVNVGLSLGVAFGICGFLGLPFTQMSMMCIFIIMGVGIDDMFILTDAFDREPPSLPSSERVANALAEVGGSITLTSVTDFLAFSIGSTIDLPAVSYFCVTAALAVMSVFLIQITFFAACLAIDARRILNNRYDLLPCFVRKQMEDWGQRENAEHNSSNSKPLPMASSVVDKTPLSPINVFADFIVRPVVSKVAIFLFLVLGAGMSYQGFSSIEKGIKITDFLPAGSYVGIFYEKRDLYFGEIDTMEFITTATIDPSSADDRAKLSTTFTNVENLSFTVGTPNCWFNAWQAFDTSLSASTSESDAQASFDNFMATDEAKTKYANNMVFNDDGKIVTSKCNSLFLFATMDVEKAVDEMYQAREATISGGGEDFAFAFNQNWLWMERYITIDTLTVNTLMGALVGVFVVCVLFLDVTSALLVCVCVVLINVNIIGLMSLWDVRLNVASLVILILSVGFSVDYSAHVAEGYLSARTKGLKAKEAVQVSVREMGVSVLNGGISTLLAVVILSASKSEGFVVLFKMFLGMVTFGLLHGIVLLPAMLLVSGQASEACGTGGAVVKAED</sequence>
<feature type="transmembrane region" description="Helical" evidence="2">
    <location>
        <begin position="448"/>
        <end position="465"/>
    </location>
</feature>
<evidence type="ECO:0000256" key="3">
    <source>
        <dbReference type="SAM" id="SignalP"/>
    </source>
</evidence>
<keyword evidence="2" id="KW-0472">Membrane</keyword>
<feature type="domain" description="SSD" evidence="4">
    <location>
        <begin position="221"/>
        <end position="378"/>
    </location>
</feature>
<dbReference type="Gene3D" id="1.20.1640.10">
    <property type="entry name" value="Multidrug efflux transporter AcrB transmembrane domain"/>
    <property type="match status" value="2"/>
</dbReference>
<feature type="transmembrane region" description="Helical" evidence="2">
    <location>
        <begin position="252"/>
        <end position="275"/>
    </location>
</feature>
<keyword evidence="6" id="KW-1185">Reference proteome</keyword>
<feature type="transmembrane region" description="Helical" evidence="2">
    <location>
        <begin position="699"/>
        <end position="724"/>
    </location>
</feature>
<dbReference type="GO" id="GO:0016020">
    <property type="term" value="C:membrane"/>
    <property type="evidence" value="ECO:0007669"/>
    <property type="project" value="TreeGrafter"/>
</dbReference>
<feature type="transmembrane region" description="Helical" evidence="2">
    <location>
        <begin position="672"/>
        <end position="693"/>
    </location>
</feature>
<proteinExistence type="inferred from homology"/>
<evidence type="ECO:0000313" key="5">
    <source>
        <dbReference type="EMBL" id="GMH67849.1"/>
    </source>
</evidence>
<evidence type="ECO:0000256" key="1">
    <source>
        <dbReference type="ARBA" id="ARBA00005585"/>
    </source>
</evidence>
<dbReference type="PANTHER" id="PTHR10796">
    <property type="entry name" value="PATCHED-RELATED"/>
    <property type="match status" value="1"/>
</dbReference>
<feature type="transmembrane region" description="Helical" evidence="2">
    <location>
        <begin position="349"/>
        <end position="378"/>
    </location>
</feature>
<dbReference type="EMBL" id="BRXY01000120">
    <property type="protein sequence ID" value="GMH67849.1"/>
    <property type="molecule type" value="Genomic_DNA"/>
</dbReference>
<organism evidence="5 6">
    <name type="scientific">Triparma strigata</name>
    <dbReference type="NCBI Taxonomy" id="1606541"/>
    <lineage>
        <taxon>Eukaryota</taxon>
        <taxon>Sar</taxon>
        <taxon>Stramenopiles</taxon>
        <taxon>Ochrophyta</taxon>
        <taxon>Bolidophyceae</taxon>
        <taxon>Parmales</taxon>
        <taxon>Triparmaceae</taxon>
        <taxon>Triparma</taxon>
    </lineage>
</organism>
<feature type="transmembrane region" description="Helical" evidence="2">
    <location>
        <begin position="647"/>
        <end position="667"/>
    </location>
</feature>
<comment type="similarity">
    <text evidence="1">Belongs to the patched family.</text>
</comment>
<dbReference type="InterPro" id="IPR000731">
    <property type="entry name" value="SSD"/>
</dbReference>
<evidence type="ECO:0000256" key="2">
    <source>
        <dbReference type="SAM" id="Phobius"/>
    </source>
</evidence>
<evidence type="ECO:0000313" key="6">
    <source>
        <dbReference type="Proteomes" id="UP001165085"/>
    </source>
</evidence>